<dbReference type="AlphaFoldDB" id="A0A6L2KPU4"/>
<protein>
    <submittedName>
        <fullName evidence="1">Uncharacterized protein</fullName>
    </submittedName>
</protein>
<sequence>MGGRRCYLASLPLGYLHILCANKRKQAALRLVDGRQRTTPSCSRPATSFFRILNKRRRLLNQRREKSKSKRTVLTYCQLLYQGSEGEEISYSHSMDMHAFRMKMDKLALEPGTDEIQGKHITGHSTEGRDMTAT</sequence>
<name>A0A6L2KPU4_TANCI</name>
<reference evidence="1" key="1">
    <citation type="journal article" date="2019" name="Sci. Rep.">
        <title>Draft genome of Tanacetum cinerariifolium, the natural source of mosquito coil.</title>
        <authorList>
            <person name="Yamashiro T."/>
            <person name="Shiraishi A."/>
            <person name="Satake H."/>
            <person name="Nakayama K."/>
        </authorList>
    </citation>
    <scope>NUCLEOTIDE SEQUENCE</scope>
</reference>
<gene>
    <name evidence="1" type="ORF">Tci_022957</name>
</gene>
<evidence type="ECO:0000313" key="1">
    <source>
        <dbReference type="EMBL" id="GEU50979.1"/>
    </source>
</evidence>
<comment type="caution">
    <text evidence="1">The sequence shown here is derived from an EMBL/GenBank/DDBJ whole genome shotgun (WGS) entry which is preliminary data.</text>
</comment>
<dbReference type="EMBL" id="BKCJ010002795">
    <property type="protein sequence ID" value="GEU50979.1"/>
    <property type="molecule type" value="Genomic_DNA"/>
</dbReference>
<accession>A0A6L2KPU4</accession>
<organism evidence="1">
    <name type="scientific">Tanacetum cinerariifolium</name>
    <name type="common">Dalmatian daisy</name>
    <name type="synonym">Chrysanthemum cinerariifolium</name>
    <dbReference type="NCBI Taxonomy" id="118510"/>
    <lineage>
        <taxon>Eukaryota</taxon>
        <taxon>Viridiplantae</taxon>
        <taxon>Streptophyta</taxon>
        <taxon>Embryophyta</taxon>
        <taxon>Tracheophyta</taxon>
        <taxon>Spermatophyta</taxon>
        <taxon>Magnoliopsida</taxon>
        <taxon>eudicotyledons</taxon>
        <taxon>Gunneridae</taxon>
        <taxon>Pentapetalae</taxon>
        <taxon>asterids</taxon>
        <taxon>campanulids</taxon>
        <taxon>Asterales</taxon>
        <taxon>Asteraceae</taxon>
        <taxon>Asteroideae</taxon>
        <taxon>Anthemideae</taxon>
        <taxon>Anthemidinae</taxon>
        <taxon>Tanacetum</taxon>
    </lineage>
</organism>
<proteinExistence type="predicted"/>